<dbReference type="InterPro" id="IPR012336">
    <property type="entry name" value="Thioredoxin-like_fold"/>
</dbReference>
<dbReference type="Pfam" id="PF13905">
    <property type="entry name" value="Thioredoxin_8"/>
    <property type="match status" value="1"/>
</dbReference>
<dbReference type="PROSITE" id="PS51352">
    <property type="entry name" value="THIOREDOXIN_2"/>
    <property type="match status" value="1"/>
</dbReference>
<dbReference type="SUPFAM" id="SSF52833">
    <property type="entry name" value="Thioredoxin-like"/>
    <property type="match status" value="1"/>
</dbReference>
<organism evidence="4">
    <name type="scientific">Craspedostauros australis</name>
    <dbReference type="NCBI Taxonomy" id="1486917"/>
    <lineage>
        <taxon>Eukaryota</taxon>
        <taxon>Sar</taxon>
        <taxon>Stramenopiles</taxon>
        <taxon>Ochrophyta</taxon>
        <taxon>Bacillariophyta</taxon>
        <taxon>Bacillariophyceae</taxon>
        <taxon>Bacillariophycidae</taxon>
        <taxon>Naviculales</taxon>
        <taxon>Naviculaceae</taxon>
        <taxon>Craspedostauros</taxon>
    </lineage>
</organism>
<evidence type="ECO:0000313" key="4">
    <source>
        <dbReference type="EMBL" id="CAD8341688.1"/>
    </source>
</evidence>
<evidence type="ECO:0000259" key="3">
    <source>
        <dbReference type="PROSITE" id="PS51352"/>
    </source>
</evidence>
<dbReference type="Gene3D" id="3.40.30.10">
    <property type="entry name" value="Glutaredoxin"/>
    <property type="match status" value="1"/>
</dbReference>
<name>A0A7R9ZRT0_9STRA</name>
<dbReference type="GO" id="GO:0005634">
    <property type="term" value="C:nucleus"/>
    <property type="evidence" value="ECO:0007669"/>
    <property type="project" value="TreeGrafter"/>
</dbReference>
<feature type="compositionally biased region" description="Low complexity" evidence="1">
    <location>
        <begin position="108"/>
        <end position="122"/>
    </location>
</feature>
<feature type="compositionally biased region" description="Acidic residues" evidence="1">
    <location>
        <begin position="50"/>
        <end position="89"/>
    </location>
</feature>
<dbReference type="GO" id="GO:0004791">
    <property type="term" value="F:thioredoxin-disulfide reductase (NADPH) activity"/>
    <property type="evidence" value="ECO:0007669"/>
    <property type="project" value="TreeGrafter"/>
</dbReference>
<protein>
    <recommendedName>
        <fullName evidence="3">Thioredoxin domain-containing protein</fullName>
    </recommendedName>
</protein>
<feature type="region of interest" description="Disordered" evidence="1">
    <location>
        <begin position="43"/>
        <end position="129"/>
    </location>
</feature>
<dbReference type="EMBL" id="HBEF01022316">
    <property type="protein sequence ID" value="CAD8341688.1"/>
    <property type="molecule type" value="Transcribed_RNA"/>
</dbReference>
<dbReference type="GO" id="GO:0031397">
    <property type="term" value="P:negative regulation of protein ubiquitination"/>
    <property type="evidence" value="ECO:0007669"/>
    <property type="project" value="TreeGrafter"/>
</dbReference>
<dbReference type="InterPro" id="IPR013766">
    <property type="entry name" value="Thioredoxin_domain"/>
</dbReference>
<dbReference type="PANTHER" id="PTHR46472">
    <property type="entry name" value="NUCLEOREDOXIN"/>
    <property type="match status" value="1"/>
</dbReference>
<dbReference type="AlphaFoldDB" id="A0A7R9ZRT0"/>
<accession>A0A7R9ZRT0</accession>
<dbReference type="PANTHER" id="PTHR46472:SF1">
    <property type="entry name" value="NUCLEOREDOXIN"/>
    <property type="match status" value="1"/>
</dbReference>
<keyword evidence="2" id="KW-0732">Signal</keyword>
<feature type="domain" description="Thioredoxin" evidence="3">
    <location>
        <begin position="113"/>
        <end position="339"/>
    </location>
</feature>
<sequence>MKIIKLIPSLFLASVVWMMDDAIITAVAAAEQDVAEMEAEVVVEESATQGEEELIEEDVVTSEEGETADDETVSDETGESEAAAEEEVATEAAAATDDGETTSDATEEAATQQQESEAAADAAADKKEKQLPVQAGPLVDLLGPSLLSLEMIDETTAQFKQHLTSDALAGKKVIGLYFSADWCGPCRQFTPELVNFYNRMNNRRGRKGEFEIVWISRCRDVDSYGQYFTQMNWLAMPPEEAMGQRGMALGDKYKVKGIPSLVLLDDLGQVITTDARNKIPQDTAGIGFPWRSPLATVISVILPRSLRLMLGNQLGIIKSKVIDKVKSLLPGRAKAPAMA</sequence>
<proteinExistence type="predicted"/>
<feature type="signal peptide" evidence="2">
    <location>
        <begin position="1"/>
        <end position="29"/>
    </location>
</feature>
<evidence type="ECO:0000256" key="1">
    <source>
        <dbReference type="SAM" id="MobiDB-lite"/>
    </source>
</evidence>
<feature type="chain" id="PRO_5031287485" description="Thioredoxin domain-containing protein" evidence="2">
    <location>
        <begin position="30"/>
        <end position="339"/>
    </location>
</feature>
<reference evidence="4" key="1">
    <citation type="submission" date="2021-01" db="EMBL/GenBank/DDBJ databases">
        <authorList>
            <person name="Corre E."/>
            <person name="Pelletier E."/>
            <person name="Niang G."/>
            <person name="Scheremetjew M."/>
            <person name="Finn R."/>
            <person name="Kale V."/>
            <person name="Holt S."/>
            <person name="Cochrane G."/>
            <person name="Meng A."/>
            <person name="Brown T."/>
            <person name="Cohen L."/>
        </authorList>
    </citation>
    <scope>NUCLEOTIDE SEQUENCE</scope>
    <source>
        <strain evidence="4">CCMP3328</strain>
    </source>
</reference>
<gene>
    <name evidence="4" type="ORF">CAUS1442_LOCUS13823</name>
</gene>
<dbReference type="InterPro" id="IPR036249">
    <property type="entry name" value="Thioredoxin-like_sf"/>
</dbReference>
<evidence type="ECO:0000256" key="2">
    <source>
        <dbReference type="SAM" id="SignalP"/>
    </source>
</evidence>
<dbReference type="GO" id="GO:0030178">
    <property type="term" value="P:negative regulation of Wnt signaling pathway"/>
    <property type="evidence" value="ECO:0007669"/>
    <property type="project" value="TreeGrafter"/>
</dbReference>
<feature type="compositionally biased region" description="Acidic residues" evidence="1">
    <location>
        <begin position="97"/>
        <end position="107"/>
    </location>
</feature>